<dbReference type="GO" id="GO:0010020">
    <property type="term" value="P:chloroplast fission"/>
    <property type="evidence" value="ECO:0007669"/>
    <property type="project" value="TreeGrafter"/>
</dbReference>
<keyword evidence="6" id="KW-1185">Reference proteome</keyword>
<dbReference type="Pfam" id="PF23468">
    <property type="entry name" value="ARC6"/>
    <property type="match status" value="1"/>
</dbReference>
<dbReference type="PANTHER" id="PTHR33925">
    <property type="entry name" value="PLASTID DIVISION PROTEIN CDP1, CHLOROPLASTIC-RELATED"/>
    <property type="match status" value="1"/>
</dbReference>
<dbReference type="InterPro" id="IPR058032">
    <property type="entry name" value="CDP1-like_a_solenoid_1"/>
</dbReference>
<evidence type="ECO:0000313" key="6">
    <source>
        <dbReference type="Proteomes" id="UP001154282"/>
    </source>
</evidence>
<reference evidence="5" key="1">
    <citation type="submission" date="2022-08" db="EMBL/GenBank/DDBJ databases">
        <authorList>
            <person name="Gutierrez-Valencia J."/>
        </authorList>
    </citation>
    <scope>NUCLEOTIDE SEQUENCE</scope>
</reference>
<dbReference type="InterPro" id="IPR025344">
    <property type="entry name" value="CDP1-like_IMS"/>
</dbReference>
<accession>A0AAV0LNW9</accession>
<dbReference type="EMBL" id="CAMGYJ010000006">
    <property type="protein sequence ID" value="CAI0435865.1"/>
    <property type="molecule type" value="Genomic_DNA"/>
</dbReference>
<dbReference type="AlphaFoldDB" id="A0AAV0LNW9"/>
<dbReference type="InterPro" id="IPR036869">
    <property type="entry name" value="J_dom_sf"/>
</dbReference>
<dbReference type="Pfam" id="PF13355">
    <property type="entry name" value="ARC6-like_IMS"/>
    <property type="match status" value="1"/>
</dbReference>
<proteinExistence type="predicted"/>
<feature type="region of interest" description="Disordered" evidence="1">
    <location>
        <begin position="70"/>
        <end position="99"/>
    </location>
</feature>
<evidence type="ECO:0000259" key="4">
    <source>
        <dbReference type="Pfam" id="PF25515"/>
    </source>
</evidence>
<evidence type="ECO:0000259" key="2">
    <source>
        <dbReference type="Pfam" id="PF13355"/>
    </source>
</evidence>
<feature type="domain" description="Plastid division protein CDP1-like IMS" evidence="2">
    <location>
        <begin position="643"/>
        <end position="757"/>
    </location>
</feature>
<feature type="compositionally biased region" description="Pro residues" evidence="1">
    <location>
        <begin position="86"/>
        <end position="99"/>
    </location>
</feature>
<organism evidence="5 6">
    <name type="scientific">Linum tenue</name>
    <dbReference type="NCBI Taxonomy" id="586396"/>
    <lineage>
        <taxon>Eukaryota</taxon>
        <taxon>Viridiplantae</taxon>
        <taxon>Streptophyta</taxon>
        <taxon>Embryophyta</taxon>
        <taxon>Tracheophyta</taxon>
        <taxon>Spermatophyta</taxon>
        <taxon>Magnoliopsida</taxon>
        <taxon>eudicotyledons</taxon>
        <taxon>Gunneridae</taxon>
        <taxon>Pentapetalae</taxon>
        <taxon>rosids</taxon>
        <taxon>fabids</taxon>
        <taxon>Malpighiales</taxon>
        <taxon>Linaceae</taxon>
        <taxon>Linum</taxon>
    </lineage>
</organism>
<dbReference type="InterPro" id="IPR057137">
    <property type="entry name" value="CDP1-like_a_solenoid_2"/>
</dbReference>
<dbReference type="InterPro" id="IPR044685">
    <property type="entry name" value="CPD1-like"/>
</dbReference>
<dbReference type="Proteomes" id="UP001154282">
    <property type="component" value="Unassembled WGS sequence"/>
</dbReference>
<sequence length="763" mass="83592">MAAFKHITVGVCSPSPRLIAPSSVSPPLSRTPPRKLSRVSTITCSSSKWAERLLGDFQFFAPAAADPSSELQQQKSFSSSSTTATLPPPPLPRPPPLAPPERYVSIPLDFYKVLGAETHFLGDGIRRAYEARVSKPPAHGFSQEALISRRQILQAACETLANFNSRREYNHGLIDDEEDTVLTQVPWDNVPGALCVLQEAGETELVLELGETLLKERLAKGFKQDVVLVLALAYVEMSRNAMAFDPPDFIGGCDMLEKALKLLQEEGASSLAPDLQAQIDETLEEITPRYVLELLALPLDDEFRTKREEGLQGLRNILWAVGGGGASPLSGGFTREDFMKEAFLHMTSSEQVDLFVATPPNIPPQNFEVHGVALALVAQAFMGKKPQHIPYADNLFEQLQQTKNANSLKNNREIEFSLGRALCSLLLGELDDCHAWLGLDQVDSRYRNPAVVEFVLENSNPDDEDYLRGLCKLLETWLTDVVFPKFRDTKDVEFRLGDYYDDPTVLTYLESREGAGRSPLAAAAAIVRIGAEALQKVFPLGSQDSDEFQEKIDNNNNGTVVAESVGEKLKDASVKVLCAGVAIGLLTLVGLKGMPPRGRSFGQGEIDQATASSDVTADSFNMGWLLEGDNVTEALSRQHASLAEGIVRKWQNVKAHAFGTDHCLGKLTEVLDGRMLKLWTDRAAEIAKLGWVYDCTLLDLTINSVTMSSDEKHAVVEATINESITLTDAVHPTSGPNTTTYATRYEISLSDSGWRITEGALLM</sequence>
<dbReference type="PANTHER" id="PTHR33925:SF1">
    <property type="entry name" value="PROTEIN ACCUMULATION AND REPLICATION OF CHLOROPLASTS 6, CHLOROPLASTIC"/>
    <property type="match status" value="1"/>
</dbReference>
<evidence type="ECO:0008006" key="7">
    <source>
        <dbReference type="Google" id="ProtNLM"/>
    </source>
</evidence>
<comment type="caution">
    <text evidence="5">The sequence shown here is derived from an EMBL/GenBank/DDBJ whole genome shotgun (WGS) entry which is preliminary data.</text>
</comment>
<evidence type="ECO:0000259" key="3">
    <source>
        <dbReference type="Pfam" id="PF23468"/>
    </source>
</evidence>
<dbReference type="GO" id="GO:0009706">
    <property type="term" value="C:chloroplast inner membrane"/>
    <property type="evidence" value="ECO:0007669"/>
    <property type="project" value="TreeGrafter"/>
</dbReference>
<evidence type="ECO:0000256" key="1">
    <source>
        <dbReference type="SAM" id="MobiDB-lite"/>
    </source>
</evidence>
<evidence type="ECO:0000313" key="5">
    <source>
        <dbReference type="EMBL" id="CAI0435865.1"/>
    </source>
</evidence>
<name>A0AAV0LNW9_9ROSI</name>
<feature type="domain" description="Plastid division protein CDP1-like 2nd alpha solenoid" evidence="3">
    <location>
        <begin position="345"/>
        <end position="531"/>
    </location>
</feature>
<gene>
    <name evidence="5" type="ORF">LITE_LOCUS24857</name>
</gene>
<dbReference type="SUPFAM" id="SSF46565">
    <property type="entry name" value="Chaperone J-domain"/>
    <property type="match status" value="1"/>
</dbReference>
<dbReference type="Pfam" id="PF25515">
    <property type="entry name" value="Arm_PDR"/>
    <property type="match status" value="1"/>
</dbReference>
<protein>
    <recommendedName>
        <fullName evidence="7">ARC6 IMS domain-containing protein</fullName>
    </recommendedName>
</protein>
<feature type="domain" description="Plastid division protein CDP1-like 1st alpha solenoid" evidence="4">
    <location>
        <begin position="184"/>
        <end position="326"/>
    </location>
</feature>